<dbReference type="GO" id="GO:0004553">
    <property type="term" value="F:hydrolase activity, hydrolyzing O-glycosyl compounds"/>
    <property type="evidence" value="ECO:0007669"/>
    <property type="project" value="InterPro"/>
</dbReference>
<dbReference type="GO" id="GO:0045493">
    <property type="term" value="P:xylan catabolic process"/>
    <property type="evidence" value="ECO:0007669"/>
    <property type="project" value="UniProtKB-KW"/>
</dbReference>
<dbReference type="Pfam" id="PF00754">
    <property type="entry name" value="F5_F8_type_C"/>
    <property type="match status" value="1"/>
</dbReference>
<evidence type="ECO:0000313" key="9">
    <source>
        <dbReference type="Proteomes" id="UP000285777"/>
    </source>
</evidence>
<gene>
    <name evidence="8" type="ORF">DW150_10630</name>
</gene>
<dbReference type="PANTHER" id="PTHR42812:SF12">
    <property type="entry name" value="BETA-XYLOSIDASE-RELATED"/>
    <property type="match status" value="1"/>
</dbReference>
<dbReference type="AlphaFoldDB" id="A0A415BRU5"/>
<dbReference type="InterPro" id="IPR006710">
    <property type="entry name" value="Glyco_hydro_43"/>
</dbReference>
<accession>A0A415BRU5</accession>
<feature type="site" description="Important for catalytic activity, responsible for pKa modulation of the active site Glu and correct orientation of both the proton donor and substrate" evidence="4">
    <location>
        <position position="142"/>
    </location>
</feature>
<dbReference type="InterPro" id="IPR023296">
    <property type="entry name" value="Glyco_hydro_beta-prop_sf"/>
</dbReference>
<dbReference type="Gene3D" id="2.60.40.10">
    <property type="entry name" value="Immunoglobulins"/>
    <property type="match status" value="1"/>
</dbReference>
<dbReference type="EMBL" id="QRLF01000015">
    <property type="protein sequence ID" value="RHI91236.1"/>
    <property type="molecule type" value="Genomic_DNA"/>
</dbReference>
<evidence type="ECO:0000256" key="1">
    <source>
        <dbReference type="ARBA" id="ARBA00009865"/>
    </source>
</evidence>
<dbReference type="PANTHER" id="PTHR42812">
    <property type="entry name" value="BETA-XYLOSIDASE"/>
    <property type="match status" value="1"/>
</dbReference>
<dbReference type="InterPro" id="IPR013783">
    <property type="entry name" value="Ig-like_fold"/>
</dbReference>
<organism evidence="8 9">
    <name type="scientific">Phocaeicola vulgatus</name>
    <name type="common">Bacteroides vulgatus</name>
    <dbReference type="NCBI Taxonomy" id="821"/>
    <lineage>
        <taxon>Bacteria</taxon>
        <taxon>Pseudomonadati</taxon>
        <taxon>Bacteroidota</taxon>
        <taxon>Bacteroidia</taxon>
        <taxon>Bacteroidales</taxon>
        <taxon>Bacteroidaceae</taxon>
        <taxon>Phocaeicola</taxon>
    </lineage>
</organism>
<dbReference type="InterPro" id="IPR000421">
    <property type="entry name" value="FA58C"/>
</dbReference>
<dbReference type="Proteomes" id="UP000285777">
    <property type="component" value="Unassembled WGS sequence"/>
</dbReference>
<comment type="similarity">
    <text evidence="1 5">Belongs to the glycosyl hydrolase 43 family.</text>
</comment>
<evidence type="ECO:0000256" key="4">
    <source>
        <dbReference type="PIRSR" id="PIRSR606710-2"/>
    </source>
</evidence>
<evidence type="ECO:0000256" key="5">
    <source>
        <dbReference type="RuleBase" id="RU361187"/>
    </source>
</evidence>
<evidence type="ECO:0000256" key="6">
    <source>
        <dbReference type="SAM" id="SignalP"/>
    </source>
</evidence>
<feature type="domain" description="F5/8 type C" evidence="7">
    <location>
        <begin position="333"/>
        <end position="481"/>
    </location>
</feature>
<reference evidence="8 9" key="1">
    <citation type="submission" date="2018-08" db="EMBL/GenBank/DDBJ databases">
        <title>A genome reference for cultivated species of the human gut microbiota.</title>
        <authorList>
            <person name="Zou Y."/>
            <person name="Xue W."/>
            <person name="Luo G."/>
        </authorList>
    </citation>
    <scope>NUCLEOTIDE SEQUENCE [LARGE SCALE GENOMIC DNA]</scope>
    <source>
        <strain evidence="8 9">AM13-21</strain>
    </source>
</reference>
<dbReference type="InterPro" id="IPR008979">
    <property type="entry name" value="Galactose-bd-like_sf"/>
</dbReference>
<protein>
    <submittedName>
        <fullName evidence="8">1,4-beta-xylanase</fullName>
    </submittedName>
</protein>
<name>A0A415BRU5_PHOVU</name>
<dbReference type="SUPFAM" id="SSF75005">
    <property type="entry name" value="Arabinanase/levansucrase/invertase"/>
    <property type="match status" value="1"/>
</dbReference>
<comment type="caution">
    <text evidence="8">The sequence shown here is derived from an EMBL/GenBank/DDBJ whole genome shotgun (WGS) entry which is preliminary data.</text>
</comment>
<evidence type="ECO:0000256" key="3">
    <source>
        <dbReference type="ARBA" id="ARBA00023295"/>
    </source>
</evidence>
<evidence type="ECO:0000259" key="7">
    <source>
        <dbReference type="PROSITE" id="PS50022"/>
    </source>
</evidence>
<proteinExistence type="inferred from homology"/>
<keyword evidence="8" id="KW-0119">Carbohydrate metabolism</keyword>
<keyword evidence="8" id="KW-0858">Xylan degradation</keyword>
<dbReference type="Gene3D" id="2.60.120.260">
    <property type="entry name" value="Galactose-binding domain-like"/>
    <property type="match status" value="1"/>
</dbReference>
<dbReference type="Pfam" id="PF04616">
    <property type="entry name" value="Glyco_hydro_43"/>
    <property type="match status" value="1"/>
</dbReference>
<sequence length="574" mass="65997">MKKRKLFVVCYAAFTLMNNTPGFAQEQRHIVSNPINLNYRFMIDGTSRREAADPVLEYFKGKYYLFASKSGGYWSSKDLCEWNYIPCKSISTIEAYAPTIMEYKDELYFLASGPKFQVFKTKNPDTDNWETVDMQYTRGGTDPTLFKDDDGKVYLYWGCSDKSPITGIQVDPDNGFKAIGQEVVLITHNEDKYGWEVQGENNELNKPGWNEGPTMIKYKGKYYLQYASPGTQFRTYGDGAYISHSPLGPFTYVESTPFSFKPGGFIGGAGHGHTFKDKYGNYWHVATMKISIRQNFERRLGLFPSYFADDDMLYSHTVWTDYPFQVPQKKTDFRKTDCSMGWNILSFNKKISASSELPRHEAVKANDEHIESWWAANSGKPGEWLKIDLGKPMTVNAIQVNLADHNFKLLGPDYYCYQYIIECSSDGTNWQTLIDRTSNNKDMPHELIVLNKPTKTRFIRIKNTKEIPGCFSLYDFRIFGNGNGFIPQSVSNVTVLRNDTDKRIIRLNWKEDKAATGYIVRWGIDKNKLHSSKMVYSNSFEGRFFNRGSKYYFSIDSFNESGVKKYAGEIISVD</sequence>
<evidence type="ECO:0000313" key="8">
    <source>
        <dbReference type="EMBL" id="RHI91236.1"/>
    </source>
</evidence>
<keyword evidence="8" id="KW-0624">Polysaccharide degradation</keyword>
<keyword evidence="3 5" id="KW-0326">Glycosidase</keyword>
<dbReference type="PROSITE" id="PS50022">
    <property type="entry name" value="FA58C_3"/>
    <property type="match status" value="1"/>
</dbReference>
<feature type="signal peptide" evidence="6">
    <location>
        <begin position="1"/>
        <end position="24"/>
    </location>
</feature>
<keyword evidence="2 5" id="KW-0378">Hydrolase</keyword>
<dbReference type="SUPFAM" id="SSF49785">
    <property type="entry name" value="Galactose-binding domain-like"/>
    <property type="match status" value="1"/>
</dbReference>
<dbReference type="RefSeq" id="WP_118290955.1">
    <property type="nucleotide sequence ID" value="NZ_QRLF01000015.1"/>
</dbReference>
<evidence type="ECO:0000256" key="2">
    <source>
        <dbReference type="ARBA" id="ARBA00022801"/>
    </source>
</evidence>
<dbReference type="CDD" id="cd08982">
    <property type="entry name" value="GH43-like"/>
    <property type="match status" value="1"/>
</dbReference>
<dbReference type="InterPro" id="IPR051795">
    <property type="entry name" value="Glycosyl_Hydrlase_43"/>
</dbReference>
<keyword evidence="6" id="KW-0732">Signal</keyword>
<feature type="chain" id="PRO_5019492262" evidence="6">
    <location>
        <begin position="25"/>
        <end position="574"/>
    </location>
</feature>
<dbReference type="Gene3D" id="2.115.10.20">
    <property type="entry name" value="Glycosyl hydrolase domain, family 43"/>
    <property type="match status" value="1"/>
</dbReference>